<comment type="caution">
    <text evidence="1">The sequence shown here is derived from an EMBL/GenBank/DDBJ whole genome shotgun (WGS) entry which is preliminary data.</text>
</comment>
<proteinExistence type="predicted"/>
<protein>
    <submittedName>
        <fullName evidence="1">Uncharacterized protein</fullName>
    </submittedName>
</protein>
<reference evidence="1" key="1">
    <citation type="journal article" date="2015" name="Nature">
        <title>Complex archaea that bridge the gap between prokaryotes and eukaryotes.</title>
        <authorList>
            <person name="Spang A."/>
            <person name="Saw J.H."/>
            <person name="Jorgensen S.L."/>
            <person name="Zaremba-Niedzwiedzka K."/>
            <person name="Martijn J."/>
            <person name="Lind A.E."/>
            <person name="van Eijk R."/>
            <person name="Schleper C."/>
            <person name="Guy L."/>
            <person name="Ettema T.J."/>
        </authorList>
    </citation>
    <scope>NUCLEOTIDE SEQUENCE</scope>
</reference>
<gene>
    <name evidence="1" type="ORF">LCGC14_1281980</name>
</gene>
<evidence type="ECO:0000313" key="1">
    <source>
        <dbReference type="EMBL" id="KKM86143.1"/>
    </source>
</evidence>
<accession>A0A0F9KWK8</accession>
<organism evidence="1">
    <name type="scientific">marine sediment metagenome</name>
    <dbReference type="NCBI Taxonomy" id="412755"/>
    <lineage>
        <taxon>unclassified sequences</taxon>
        <taxon>metagenomes</taxon>
        <taxon>ecological metagenomes</taxon>
    </lineage>
</organism>
<sequence length="730" mass="80633">MTPTPKAETKAHQHPEAFCLMRYRCEECKRVEVLWNTRNGVTPFILSCKYCGGESSHAPPWQDDKRAPDHVPVYGDRVFVDLTPQRHELLARKSFERMWKRGTLQKAPGFDGLDKDAALVAFLKAELDPDPYGIGENVHDKGQPDIRTIGRDMVWLGHIPKGANAEAIAEILLPQLCNETRGQDLEKTGVAIEAGAGDLAELENLDGRPDAHVIEERKMAERLLVMEEEAREIKVDFGRLGALRAAIESAEEVVIPALEKEHADEIMEDARPVAAIGAAPLLKCAAGVEGPTYVLTRYGADGKVSDVTEAADTDEGRASLATVMLISVDDERAEECYAEAGRIRRGELPLEMIADMERMKRGVLKPILLERGELKPILLEGVGDHGRFYEVEMGDEAKATDALKVGVTDDERAEIEQDIVDWPPKVRRKASEMLDRLVDGMTALAAARPFSKTGKMPTEAELQAVIDDAYEHKPPAVVTIPIRMPRDATPEDIEAQEGPGGCTHAIARADANLIHLQDTGLRVLEVTVRCEECRHRFRFTGLPLAIDPTRPCVNLAGTIATLPVRLGPPDMIKTCERCHKDHDDPSGLICAACAAEVRAENKMLRRVTCKSCGHWATYRASEQDPTKCAHCRSKQIEIIEITEERLPDFTDDLAKFEDHFYSKDDCELRALISHIDREGGDPQLRELATKELDKRSAEAAAADPTEFPDNLDDSGLAEAVEKLEQEGGSA</sequence>
<dbReference type="AlphaFoldDB" id="A0A0F9KWK8"/>
<dbReference type="EMBL" id="LAZR01007299">
    <property type="protein sequence ID" value="KKM86143.1"/>
    <property type="molecule type" value="Genomic_DNA"/>
</dbReference>
<name>A0A0F9KWK8_9ZZZZ</name>